<sequence>MDPDIAALHASELLERALDGLPPLAAPVAVALSAGPDSAALAIKAAGWARRRGLPLLLFHVHHGLHPDADAWAARAGDLAQRLGLELRMRRVAVDPHDPAGIEAAARAARYEALAGLATEAGVAAILLAHHLDDQAETVLLRLLRGAGPDGMGAMAGETVRDGIRYLRPWLGVPRSRILAFMQAYTAQTGFAAVQDPSNLDARHARGVLRAAVLPAVERHWPGYRTTLERFARRSAEAAALLREIAQSDLDAIQEMCPPYGNALRLSGLNRLAPARRAMALRLWLAGRGIAAPSEARLREMVRQLADAAQDRQLLLRHGGWQVRRYRDHVIVDSRNKPPSAQAGSIEFRWSGEVSVALPDMGGTLLFASAATGIDPAWLRDTGLTLRMRRGRERLKTSAQGSSRSLKNLYQERGIPSWERERLPLLYRGDVLVFAAGLGVDARMPQASPGIRLEWQADHPGATVTS</sequence>
<keyword evidence="3 8" id="KW-0436">Ligase</keyword>
<dbReference type="Gene3D" id="1.20.59.20">
    <property type="match status" value="1"/>
</dbReference>
<dbReference type="SUPFAM" id="SSF56037">
    <property type="entry name" value="PheT/TilS domain"/>
    <property type="match status" value="1"/>
</dbReference>
<reference evidence="10 11" key="1">
    <citation type="submission" date="2018-10" db="EMBL/GenBank/DDBJ databases">
        <authorList>
            <person name="Criscuolo A."/>
        </authorList>
    </citation>
    <scope>NUCLEOTIDE SEQUENCE [LARGE SCALE GENOMIC DNA]</scope>
    <source>
        <strain evidence="10">DnA1</strain>
    </source>
</reference>
<evidence type="ECO:0000256" key="2">
    <source>
        <dbReference type="ARBA" id="ARBA00022490"/>
    </source>
</evidence>
<keyword evidence="11" id="KW-1185">Reference proteome</keyword>
<dbReference type="InterPro" id="IPR014729">
    <property type="entry name" value="Rossmann-like_a/b/a_fold"/>
</dbReference>
<dbReference type="PANTHER" id="PTHR43033:SF1">
    <property type="entry name" value="TRNA(ILE)-LYSIDINE SYNTHASE-RELATED"/>
    <property type="match status" value="1"/>
</dbReference>
<organism evidence="10 11">
    <name type="scientific">Pigmentiphaga humi</name>
    <dbReference type="NCBI Taxonomy" id="2478468"/>
    <lineage>
        <taxon>Bacteria</taxon>
        <taxon>Pseudomonadati</taxon>
        <taxon>Pseudomonadota</taxon>
        <taxon>Betaproteobacteria</taxon>
        <taxon>Burkholderiales</taxon>
        <taxon>Alcaligenaceae</taxon>
        <taxon>Pigmentiphaga</taxon>
    </lineage>
</organism>
<dbReference type="Gene3D" id="3.40.50.620">
    <property type="entry name" value="HUPs"/>
    <property type="match status" value="1"/>
</dbReference>
<dbReference type="Proteomes" id="UP000277294">
    <property type="component" value="Unassembled WGS sequence"/>
</dbReference>
<evidence type="ECO:0000256" key="7">
    <source>
        <dbReference type="ARBA" id="ARBA00048539"/>
    </source>
</evidence>
<dbReference type="EMBL" id="UWPJ01000023">
    <property type="protein sequence ID" value="VCU70786.1"/>
    <property type="molecule type" value="Genomic_DNA"/>
</dbReference>
<accession>A0A3P4B5H9</accession>
<evidence type="ECO:0000256" key="1">
    <source>
        <dbReference type="ARBA" id="ARBA00004496"/>
    </source>
</evidence>
<dbReference type="PANTHER" id="PTHR43033">
    <property type="entry name" value="TRNA(ILE)-LYSIDINE SYNTHASE-RELATED"/>
    <property type="match status" value="1"/>
</dbReference>
<evidence type="ECO:0000313" key="11">
    <source>
        <dbReference type="Proteomes" id="UP000277294"/>
    </source>
</evidence>
<evidence type="ECO:0000259" key="9">
    <source>
        <dbReference type="SMART" id="SM00977"/>
    </source>
</evidence>
<comment type="function">
    <text evidence="8">Ligates lysine onto the cytidine present at position 34 of the AUA codon-specific tRNA(Ile) that contains the anticodon CAU, in an ATP-dependent manner. Cytidine is converted to lysidine, thus changing the amino acid specificity of the tRNA from methionine to isoleucine.</text>
</comment>
<name>A0A3P4B5H9_9BURK</name>
<dbReference type="RefSeq" id="WP_160142272.1">
    <property type="nucleotide sequence ID" value="NZ_UWPJ01000023.1"/>
</dbReference>
<proteinExistence type="inferred from homology"/>
<dbReference type="AlphaFoldDB" id="A0A3P4B5H9"/>
<gene>
    <name evidence="8 10" type="primary">tilS</name>
    <name evidence="10" type="ORF">PIGHUM_02862</name>
</gene>
<comment type="subcellular location">
    <subcellularLocation>
        <location evidence="1 8">Cytoplasm</location>
    </subcellularLocation>
</comment>
<dbReference type="GO" id="GO:0032267">
    <property type="term" value="F:tRNA(Ile)-lysidine synthase activity"/>
    <property type="evidence" value="ECO:0007669"/>
    <property type="project" value="UniProtKB-EC"/>
</dbReference>
<dbReference type="InterPro" id="IPR012796">
    <property type="entry name" value="Lysidine-tRNA-synth_C"/>
</dbReference>
<dbReference type="InterPro" id="IPR011063">
    <property type="entry name" value="TilS/TtcA_N"/>
</dbReference>
<keyword evidence="4 8" id="KW-0819">tRNA processing</keyword>
<dbReference type="Pfam" id="PF09179">
    <property type="entry name" value="TilS"/>
    <property type="match status" value="1"/>
</dbReference>
<dbReference type="InterPro" id="IPR015262">
    <property type="entry name" value="tRNA_Ile_lys_synt_subst-bd"/>
</dbReference>
<evidence type="ECO:0000256" key="6">
    <source>
        <dbReference type="ARBA" id="ARBA00022840"/>
    </source>
</evidence>
<evidence type="ECO:0000256" key="8">
    <source>
        <dbReference type="HAMAP-Rule" id="MF_01161"/>
    </source>
</evidence>
<dbReference type="OrthoDB" id="9807403at2"/>
<protein>
    <recommendedName>
        <fullName evidence="8">tRNA(Ile)-lysidine synthase</fullName>
        <ecNumber evidence="8">6.3.4.19</ecNumber>
    </recommendedName>
    <alternativeName>
        <fullName evidence="8">tRNA(Ile)-2-lysyl-cytidine synthase</fullName>
    </alternativeName>
    <alternativeName>
        <fullName evidence="8">tRNA(Ile)-lysidine synthetase</fullName>
    </alternativeName>
</protein>
<evidence type="ECO:0000256" key="5">
    <source>
        <dbReference type="ARBA" id="ARBA00022741"/>
    </source>
</evidence>
<dbReference type="GO" id="GO:0005524">
    <property type="term" value="F:ATP binding"/>
    <property type="evidence" value="ECO:0007669"/>
    <property type="project" value="UniProtKB-KW"/>
</dbReference>
<evidence type="ECO:0000313" key="10">
    <source>
        <dbReference type="EMBL" id="VCU70786.1"/>
    </source>
</evidence>
<evidence type="ECO:0000256" key="3">
    <source>
        <dbReference type="ARBA" id="ARBA00022598"/>
    </source>
</evidence>
<dbReference type="GO" id="GO:0005737">
    <property type="term" value="C:cytoplasm"/>
    <property type="evidence" value="ECO:0007669"/>
    <property type="project" value="UniProtKB-SubCell"/>
</dbReference>
<feature type="domain" description="Lysidine-tRNA(Ile) synthetase C-terminal" evidence="9">
    <location>
        <begin position="384"/>
        <end position="455"/>
    </location>
</feature>
<dbReference type="CDD" id="cd01992">
    <property type="entry name" value="TilS_N"/>
    <property type="match status" value="1"/>
</dbReference>
<dbReference type="Pfam" id="PF01171">
    <property type="entry name" value="ATP_bind_3"/>
    <property type="match status" value="1"/>
</dbReference>
<comment type="caution">
    <text evidence="8">Lacks conserved residue(s) required for the propagation of feature annotation.</text>
</comment>
<keyword evidence="6" id="KW-0067">ATP-binding</keyword>
<evidence type="ECO:0000256" key="4">
    <source>
        <dbReference type="ARBA" id="ARBA00022694"/>
    </source>
</evidence>
<dbReference type="InterPro" id="IPR012094">
    <property type="entry name" value="tRNA_Ile_lys_synt"/>
</dbReference>
<dbReference type="EC" id="6.3.4.19" evidence="8"/>
<dbReference type="NCBIfam" id="TIGR02432">
    <property type="entry name" value="lysidine_TilS_N"/>
    <property type="match status" value="1"/>
</dbReference>
<dbReference type="SUPFAM" id="SSF52402">
    <property type="entry name" value="Adenine nucleotide alpha hydrolases-like"/>
    <property type="match status" value="1"/>
</dbReference>
<dbReference type="HAMAP" id="MF_01161">
    <property type="entry name" value="tRNA_Ile_lys_synt"/>
    <property type="match status" value="1"/>
</dbReference>
<dbReference type="NCBIfam" id="TIGR02433">
    <property type="entry name" value="lysidine_TilS_C"/>
    <property type="match status" value="1"/>
</dbReference>
<dbReference type="InterPro" id="IPR012795">
    <property type="entry name" value="tRNA_Ile_lys_synt_N"/>
</dbReference>
<keyword evidence="2 8" id="KW-0963">Cytoplasm</keyword>
<comment type="similarity">
    <text evidence="8">Belongs to the tRNA(Ile)-lysidine synthase family.</text>
</comment>
<comment type="catalytic activity">
    <reaction evidence="7 8">
        <text>cytidine(34) in tRNA(Ile2) + L-lysine + ATP = lysidine(34) in tRNA(Ile2) + AMP + diphosphate + H(+)</text>
        <dbReference type="Rhea" id="RHEA:43744"/>
        <dbReference type="Rhea" id="RHEA-COMP:10625"/>
        <dbReference type="Rhea" id="RHEA-COMP:10670"/>
        <dbReference type="ChEBI" id="CHEBI:15378"/>
        <dbReference type="ChEBI" id="CHEBI:30616"/>
        <dbReference type="ChEBI" id="CHEBI:32551"/>
        <dbReference type="ChEBI" id="CHEBI:33019"/>
        <dbReference type="ChEBI" id="CHEBI:82748"/>
        <dbReference type="ChEBI" id="CHEBI:83665"/>
        <dbReference type="ChEBI" id="CHEBI:456215"/>
        <dbReference type="EC" id="6.3.4.19"/>
    </reaction>
</comment>
<dbReference type="Pfam" id="PF11734">
    <property type="entry name" value="TilS_C"/>
    <property type="match status" value="1"/>
</dbReference>
<keyword evidence="5" id="KW-0547">Nucleotide-binding</keyword>
<dbReference type="SMART" id="SM00977">
    <property type="entry name" value="TilS_C"/>
    <property type="match status" value="1"/>
</dbReference>
<dbReference type="GO" id="GO:0006400">
    <property type="term" value="P:tRNA modification"/>
    <property type="evidence" value="ECO:0007669"/>
    <property type="project" value="UniProtKB-UniRule"/>
</dbReference>
<dbReference type="SUPFAM" id="SSF82829">
    <property type="entry name" value="MesJ substrate recognition domain-like"/>
    <property type="match status" value="1"/>
</dbReference>